<protein>
    <recommendedName>
        <fullName evidence="3">Aspartate aminotransferase family protein</fullName>
    </recommendedName>
</protein>
<keyword evidence="2" id="KW-1185">Reference proteome</keyword>
<accession>A0A6A0A4G4</accession>
<evidence type="ECO:0000313" key="1">
    <source>
        <dbReference type="EMBL" id="GFH25542.1"/>
    </source>
</evidence>
<evidence type="ECO:0008006" key="3">
    <source>
        <dbReference type="Google" id="ProtNLM"/>
    </source>
</evidence>
<feature type="non-terminal residue" evidence="1">
    <location>
        <position position="1"/>
    </location>
</feature>
<dbReference type="Proteomes" id="UP000485058">
    <property type="component" value="Unassembled WGS sequence"/>
</dbReference>
<dbReference type="EMBL" id="BLLF01002844">
    <property type="protein sequence ID" value="GFH25542.1"/>
    <property type="molecule type" value="Genomic_DNA"/>
</dbReference>
<dbReference type="AlphaFoldDB" id="A0A6A0A4G4"/>
<feature type="non-terminal residue" evidence="1">
    <location>
        <position position="60"/>
    </location>
</feature>
<dbReference type="Gene3D" id="3.90.1150.10">
    <property type="entry name" value="Aspartate Aminotransferase, domain 1"/>
    <property type="match status" value="1"/>
</dbReference>
<gene>
    <name evidence="1" type="ORF">HaLaN_23523</name>
</gene>
<dbReference type="InterPro" id="IPR015422">
    <property type="entry name" value="PyrdxlP-dep_Trfase_small"/>
</dbReference>
<dbReference type="InterPro" id="IPR015424">
    <property type="entry name" value="PyrdxlP-dep_Trfase"/>
</dbReference>
<evidence type="ECO:0000313" key="2">
    <source>
        <dbReference type="Proteomes" id="UP000485058"/>
    </source>
</evidence>
<proteinExistence type="predicted"/>
<sequence length="60" mass="6476">MASPTSLSSLLAAGSVKQALDAFYQHTPKALVHFNDIVVKRGEGSWLYTSDGAKYLDMTS</sequence>
<reference evidence="1 2" key="1">
    <citation type="submission" date="2020-02" db="EMBL/GenBank/DDBJ databases">
        <title>Draft genome sequence of Haematococcus lacustris strain NIES-144.</title>
        <authorList>
            <person name="Morimoto D."/>
            <person name="Nakagawa S."/>
            <person name="Yoshida T."/>
            <person name="Sawayama S."/>
        </authorList>
    </citation>
    <scope>NUCLEOTIDE SEQUENCE [LARGE SCALE GENOMIC DNA]</scope>
    <source>
        <strain evidence="1 2">NIES-144</strain>
    </source>
</reference>
<comment type="caution">
    <text evidence="1">The sequence shown here is derived from an EMBL/GenBank/DDBJ whole genome shotgun (WGS) entry which is preliminary data.</text>
</comment>
<dbReference type="SUPFAM" id="SSF53383">
    <property type="entry name" value="PLP-dependent transferases"/>
    <property type="match status" value="1"/>
</dbReference>
<organism evidence="1 2">
    <name type="scientific">Haematococcus lacustris</name>
    <name type="common">Green alga</name>
    <name type="synonym">Haematococcus pluvialis</name>
    <dbReference type="NCBI Taxonomy" id="44745"/>
    <lineage>
        <taxon>Eukaryota</taxon>
        <taxon>Viridiplantae</taxon>
        <taxon>Chlorophyta</taxon>
        <taxon>core chlorophytes</taxon>
        <taxon>Chlorophyceae</taxon>
        <taxon>CS clade</taxon>
        <taxon>Chlamydomonadales</taxon>
        <taxon>Haematococcaceae</taxon>
        <taxon>Haematococcus</taxon>
    </lineage>
</organism>
<name>A0A6A0A4G4_HAELA</name>